<proteinExistence type="predicted"/>
<reference evidence="4" key="1">
    <citation type="journal article" date="2019" name="Int. J. Syst. Evol. Microbiol.">
        <title>The Global Catalogue of Microorganisms (GCM) 10K type strain sequencing project: providing services to taxonomists for standard genome sequencing and annotation.</title>
        <authorList>
            <consortium name="The Broad Institute Genomics Platform"/>
            <consortium name="The Broad Institute Genome Sequencing Center for Infectious Disease"/>
            <person name="Wu L."/>
            <person name="Ma J."/>
        </authorList>
    </citation>
    <scope>NUCLEOTIDE SEQUENCE [LARGE SCALE GENOMIC DNA]</scope>
    <source>
        <strain evidence="4">KCTC 42586</strain>
    </source>
</reference>
<dbReference type="RefSeq" id="WP_380850962.1">
    <property type="nucleotide sequence ID" value="NZ_JBHSKM010000005.1"/>
</dbReference>
<accession>A0ABW0CI87</accession>
<dbReference type="Proteomes" id="UP001596263">
    <property type="component" value="Unassembled WGS sequence"/>
</dbReference>
<comment type="caution">
    <text evidence="3">The sequence shown here is derived from an EMBL/GenBank/DDBJ whole genome shotgun (WGS) entry which is preliminary data.</text>
</comment>
<dbReference type="Pfam" id="PF20720">
    <property type="entry name" value="nSTAND3"/>
    <property type="match status" value="1"/>
</dbReference>
<evidence type="ECO:0000313" key="4">
    <source>
        <dbReference type="Proteomes" id="UP001596263"/>
    </source>
</evidence>
<sequence>MDEQESEQAGRGGNPPADGEHGPPEPHESKKPSEPTAAEESEEVEEAGEPEQSGEPEESDKTSASDRTSASDGEGTGDPVGRKKAGEETRAAASQVHHNNVNQYFLGALDAPEIHFGIGVADSANARRRAVGRLDAGEADAVIASYVEPDCFEEAVTALQRDGVVVLVGPPGTGKRAAAVALVATVAEGSEYVVLSPGRSLEELANGRVEFARGVGYVLLDRMHENPSATADFDWRRVRDTVREHGAHLVVTTVHGVQGRALESVRHVPWETPDLAAVLRVRLTRTECEPETIERAVELMPAGCRIAEVVAAADRIGRGAEPDMVWTEYGNSAAAPVRDWFAEERLPQEWAEVTTLAFINGAGYRDFETCQQHLEHRVARAFPEPADEEAALAAARRAADRRLSLTRNSLVAVEERKDGALTRAALVFPHPQYRQWVLKELWTRRPTQYWNGVRDWLTDLLRGGRAGLETQLSVAQGLALLTPSAFDEFVAGECLHRWASGAAGPAGQTTATLVLQCMCLDESLAAVALGVARGWARAYDPQLRSTATAAFSGALGVRFPTDAVSTLLQLNGRGDGRGAEAAFALAGLVAVLAECRQDTGAVFRPLAYRLRAQRDMLAGRLKDGILDATLTVLRARDARTGRPVCADVLVNSPEQTEKIGELWAGVLGSLPRRTRALAGLHATLRALPAVSEKPEPVAARFGAAVGAALPPDERPALRAGLASTVARTAPATPAPSPLLDIFLDAVLSTED</sequence>
<organism evidence="3 4">
    <name type="scientific">Streptomyces coerulescens</name>
    <dbReference type="NCBI Taxonomy" id="29304"/>
    <lineage>
        <taxon>Bacteria</taxon>
        <taxon>Bacillati</taxon>
        <taxon>Actinomycetota</taxon>
        <taxon>Actinomycetes</taxon>
        <taxon>Kitasatosporales</taxon>
        <taxon>Streptomycetaceae</taxon>
        <taxon>Streptomyces</taxon>
    </lineage>
</organism>
<protein>
    <recommendedName>
        <fullName evidence="2">Novel STAND NTPase 3 domain-containing protein</fullName>
    </recommendedName>
</protein>
<feature type="compositionally biased region" description="Acidic residues" evidence="1">
    <location>
        <begin position="37"/>
        <end position="58"/>
    </location>
</feature>
<name>A0ABW0CI87_STRCD</name>
<dbReference type="SUPFAM" id="SSF52540">
    <property type="entry name" value="P-loop containing nucleoside triphosphate hydrolases"/>
    <property type="match status" value="1"/>
</dbReference>
<evidence type="ECO:0000313" key="3">
    <source>
        <dbReference type="EMBL" id="MFC5214517.1"/>
    </source>
</evidence>
<keyword evidence="4" id="KW-1185">Reference proteome</keyword>
<dbReference type="EMBL" id="JBHSKM010000005">
    <property type="protein sequence ID" value="MFC5214517.1"/>
    <property type="molecule type" value="Genomic_DNA"/>
</dbReference>
<feature type="domain" description="Novel STAND NTPase 3" evidence="2">
    <location>
        <begin position="146"/>
        <end position="197"/>
    </location>
</feature>
<feature type="region of interest" description="Disordered" evidence="1">
    <location>
        <begin position="1"/>
        <end position="95"/>
    </location>
</feature>
<feature type="compositionally biased region" description="Basic and acidic residues" evidence="1">
    <location>
        <begin position="18"/>
        <end position="33"/>
    </location>
</feature>
<gene>
    <name evidence="3" type="ORF">ACFPQ9_11855</name>
</gene>
<dbReference type="InterPro" id="IPR049050">
    <property type="entry name" value="nSTAND3"/>
</dbReference>
<dbReference type="InterPro" id="IPR027417">
    <property type="entry name" value="P-loop_NTPase"/>
</dbReference>
<feature type="compositionally biased region" description="Basic and acidic residues" evidence="1">
    <location>
        <begin position="80"/>
        <end position="90"/>
    </location>
</feature>
<evidence type="ECO:0000259" key="2">
    <source>
        <dbReference type="Pfam" id="PF20720"/>
    </source>
</evidence>
<evidence type="ECO:0000256" key="1">
    <source>
        <dbReference type="SAM" id="MobiDB-lite"/>
    </source>
</evidence>